<dbReference type="EMBL" id="CP015506">
    <property type="protein sequence ID" value="AND39598.1"/>
    <property type="molecule type" value="Genomic_DNA"/>
</dbReference>
<sequence>MAKRYYEVVEVKTGEAMDFLILDKEQCPERVAIIMNLGDEFELRRVTKTDNLVEKLADWYNFYRSESISLERIGSVGVDSGMLMITDPCYVKEATDEKCEEIYEATKEEGAAQILNSYALGFNTAYGDGIYDVYAKKDENGRIIKVEIVME</sequence>
<evidence type="ECO:0000313" key="2">
    <source>
        <dbReference type="Proteomes" id="UP000077856"/>
    </source>
</evidence>
<dbReference type="STRING" id="1196031.A361_10775"/>
<name>A0A160MBB8_9BACI</name>
<dbReference type="KEGG" id="bon:A361_10775"/>
<dbReference type="Proteomes" id="UP000077856">
    <property type="component" value="Chromosome"/>
</dbReference>
<gene>
    <name evidence="1" type="ORF">A361_10775</name>
</gene>
<proteinExistence type="predicted"/>
<reference evidence="1 2" key="1">
    <citation type="submission" date="2016-04" db="EMBL/GenBank/DDBJ databases">
        <title>Complete genome sequence of Bacillus oceanisediminis strain 2691.</title>
        <authorList>
            <person name="Jeong H."/>
            <person name="Kim H.J."/>
            <person name="Lee D.-W."/>
        </authorList>
    </citation>
    <scope>NUCLEOTIDE SEQUENCE [LARGE SCALE GENOMIC DNA]</scope>
    <source>
        <strain evidence="1 2">2691</strain>
    </source>
</reference>
<evidence type="ECO:0000313" key="1">
    <source>
        <dbReference type="EMBL" id="AND39598.1"/>
    </source>
</evidence>
<accession>A0A160MBB8</accession>
<organism evidence="1 2">
    <name type="scientific">Cytobacillus oceanisediminis 2691</name>
    <dbReference type="NCBI Taxonomy" id="1196031"/>
    <lineage>
        <taxon>Bacteria</taxon>
        <taxon>Bacillati</taxon>
        <taxon>Bacillota</taxon>
        <taxon>Bacilli</taxon>
        <taxon>Bacillales</taxon>
        <taxon>Bacillaceae</taxon>
        <taxon>Cytobacillus</taxon>
    </lineage>
</organism>
<protein>
    <submittedName>
        <fullName evidence="1">Uncharacterized protein</fullName>
    </submittedName>
</protein>
<dbReference type="AlphaFoldDB" id="A0A160MBB8"/>
<dbReference type="RefSeq" id="WP_019381918.1">
    <property type="nucleotide sequence ID" value="NZ_CP015506.1"/>
</dbReference>